<evidence type="ECO:0000313" key="2">
    <source>
        <dbReference type="EMBL" id="KAK7800796.1"/>
    </source>
</evidence>
<gene>
    <name evidence="2" type="ORF">U0070_016505</name>
</gene>
<name>A0AAW0HHB1_MYOGA</name>
<dbReference type="Proteomes" id="UP001488838">
    <property type="component" value="Unassembled WGS sequence"/>
</dbReference>
<feature type="region of interest" description="Disordered" evidence="1">
    <location>
        <begin position="58"/>
        <end position="77"/>
    </location>
</feature>
<keyword evidence="3" id="KW-1185">Reference proteome</keyword>
<dbReference type="AlphaFoldDB" id="A0AAW0HHB1"/>
<sequence>MEAFKSTSAALALKPALSCRGSKALDGKAKVSSSLMPQSQRAQVQFWMALCGPPAPSPDGDRILVGSMPSAMGEDWT</sequence>
<dbReference type="EMBL" id="JBBHLL010000534">
    <property type="protein sequence ID" value="KAK7800796.1"/>
    <property type="molecule type" value="Genomic_DNA"/>
</dbReference>
<comment type="caution">
    <text evidence="2">The sequence shown here is derived from an EMBL/GenBank/DDBJ whole genome shotgun (WGS) entry which is preliminary data.</text>
</comment>
<proteinExistence type="predicted"/>
<evidence type="ECO:0000256" key="1">
    <source>
        <dbReference type="SAM" id="MobiDB-lite"/>
    </source>
</evidence>
<accession>A0AAW0HHB1</accession>
<reference evidence="2 3" key="1">
    <citation type="journal article" date="2023" name="bioRxiv">
        <title>Conserved and derived expression patterns and positive selection on dental genes reveal complex evolutionary context of ever-growing rodent molars.</title>
        <authorList>
            <person name="Calamari Z.T."/>
            <person name="Song A."/>
            <person name="Cohen E."/>
            <person name="Akter M."/>
            <person name="Roy R.D."/>
            <person name="Hallikas O."/>
            <person name="Christensen M.M."/>
            <person name="Li P."/>
            <person name="Marangoni P."/>
            <person name="Jernvall J."/>
            <person name="Klein O.D."/>
        </authorList>
    </citation>
    <scope>NUCLEOTIDE SEQUENCE [LARGE SCALE GENOMIC DNA]</scope>
    <source>
        <strain evidence="2">V071</strain>
    </source>
</reference>
<protein>
    <submittedName>
        <fullName evidence="2">Uncharacterized protein</fullName>
    </submittedName>
</protein>
<evidence type="ECO:0000313" key="3">
    <source>
        <dbReference type="Proteomes" id="UP001488838"/>
    </source>
</evidence>
<organism evidence="2 3">
    <name type="scientific">Myodes glareolus</name>
    <name type="common">Bank vole</name>
    <name type="synonym">Clethrionomys glareolus</name>
    <dbReference type="NCBI Taxonomy" id="447135"/>
    <lineage>
        <taxon>Eukaryota</taxon>
        <taxon>Metazoa</taxon>
        <taxon>Chordata</taxon>
        <taxon>Craniata</taxon>
        <taxon>Vertebrata</taxon>
        <taxon>Euteleostomi</taxon>
        <taxon>Mammalia</taxon>
        <taxon>Eutheria</taxon>
        <taxon>Euarchontoglires</taxon>
        <taxon>Glires</taxon>
        <taxon>Rodentia</taxon>
        <taxon>Myomorpha</taxon>
        <taxon>Muroidea</taxon>
        <taxon>Cricetidae</taxon>
        <taxon>Arvicolinae</taxon>
        <taxon>Myodes</taxon>
    </lineage>
</organism>